<evidence type="ECO:0000313" key="7">
    <source>
        <dbReference type="Proteomes" id="UP000546007"/>
    </source>
</evidence>
<gene>
    <name evidence="6" type="ORF">GGR14_000779</name>
</gene>
<dbReference type="EMBL" id="JACIES010000001">
    <property type="protein sequence ID" value="MBB4025018.1"/>
    <property type="molecule type" value="Genomic_DNA"/>
</dbReference>
<dbReference type="Gene3D" id="3.30.1150.10">
    <property type="match status" value="1"/>
</dbReference>
<keyword evidence="3" id="KW-1133">Transmembrane helix</keyword>
<feature type="domain" description="TonB C-terminal" evidence="5">
    <location>
        <begin position="28"/>
        <end position="125"/>
    </location>
</feature>
<dbReference type="AlphaFoldDB" id="A0A7W6HU59"/>
<comment type="subcellular location">
    <subcellularLocation>
        <location evidence="1">Membrane</location>
        <topology evidence="1">Single-pass membrane protein</topology>
    </subcellularLocation>
</comment>
<proteinExistence type="predicted"/>
<protein>
    <submittedName>
        <fullName evidence="6">Protein TonB</fullName>
    </submittedName>
</protein>
<organism evidence="6 7">
    <name type="scientific">Butyricimonas faecihominis</name>
    <dbReference type="NCBI Taxonomy" id="1472416"/>
    <lineage>
        <taxon>Bacteria</taxon>
        <taxon>Pseudomonadati</taxon>
        <taxon>Bacteroidota</taxon>
        <taxon>Bacteroidia</taxon>
        <taxon>Bacteroidales</taxon>
        <taxon>Odoribacteraceae</taxon>
        <taxon>Butyricimonas</taxon>
    </lineage>
</organism>
<accession>A0A7W6HU59</accession>
<keyword evidence="7" id="KW-1185">Reference proteome</keyword>
<dbReference type="Proteomes" id="UP000546007">
    <property type="component" value="Unassembled WGS sequence"/>
</dbReference>
<dbReference type="GO" id="GO:0016020">
    <property type="term" value="C:membrane"/>
    <property type="evidence" value="ECO:0007669"/>
    <property type="project" value="UniProtKB-SubCell"/>
</dbReference>
<evidence type="ECO:0000256" key="2">
    <source>
        <dbReference type="ARBA" id="ARBA00022692"/>
    </source>
</evidence>
<dbReference type="SUPFAM" id="SSF74653">
    <property type="entry name" value="TolA/TonB C-terminal domain"/>
    <property type="match status" value="1"/>
</dbReference>
<evidence type="ECO:0000256" key="3">
    <source>
        <dbReference type="ARBA" id="ARBA00022989"/>
    </source>
</evidence>
<comment type="caution">
    <text evidence="6">The sequence shown here is derived from an EMBL/GenBank/DDBJ whole genome shotgun (WGS) entry which is preliminary data.</text>
</comment>
<evidence type="ECO:0000256" key="4">
    <source>
        <dbReference type="ARBA" id="ARBA00023136"/>
    </source>
</evidence>
<dbReference type="InterPro" id="IPR037682">
    <property type="entry name" value="TonB_C"/>
</dbReference>
<evidence type="ECO:0000313" key="6">
    <source>
        <dbReference type="EMBL" id="MBB4025018.1"/>
    </source>
</evidence>
<evidence type="ECO:0000256" key="1">
    <source>
        <dbReference type="ARBA" id="ARBA00004167"/>
    </source>
</evidence>
<dbReference type="PROSITE" id="PS52015">
    <property type="entry name" value="TONB_CTD"/>
    <property type="match status" value="1"/>
</dbReference>
<dbReference type="GO" id="GO:0055085">
    <property type="term" value="P:transmembrane transport"/>
    <property type="evidence" value="ECO:0007669"/>
    <property type="project" value="InterPro"/>
</dbReference>
<dbReference type="InterPro" id="IPR006260">
    <property type="entry name" value="TonB/TolA_C"/>
</dbReference>
<dbReference type="NCBIfam" id="TIGR01352">
    <property type="entry name" value="tonB_Cterm"/>
    <property type="match status" value="1"/>
</dbReference>
<keyword evidence="4" id="KW-0472">Membrane</keyword>
<dbReference type="RefSeq" id="WP_164719679.1">
    <property type="nucleotide sequence ID" value="NZ_AP028155.1"/>
</dbReference>
<name>A0A7W6HU59_9BACT</name>
<dbReference type="GeneID" id="93101229"/>
<evidence type="ECO:0000259" key="5">
    <source>
        <dbReference type="PROSITE" id="PS52015"/>
    </source>
</evidence>
<keyword evidence="2" id="KW-0812">Transmembrane</keyword>
<sequence length="131" mass="14942">MYVLPVDFRLLKDGSDDLVLCLQNMPVHFRGSLREVITSNLSYPRSAVLDSLEGTVYIAFIVDTNGITKNHWVLRGVRFDLDQETLRVIRLIKFDKPAMQAPGRPVSVLYFCPVKFSLAKVKTSSRDNIKR</sequence>
<reference evidence="6 7" key="1">
    <citation type="submission" date="2020-08" db="EMBL/GenBank/DDBJ databases">
        <title>Genomic Encyclopedia of Type Strains, Phase IV (KMG-IV): sequencing the most valuable type-strain genomes for metagenomic binning, comparative biology and taxonomic classification.</title>
        <authorList>
            <person name="Goeker M."/>
        </authorList>
    </citation>
    <scope>NUCLEOTIDE SEQUENCE [LARGE SCALE GENOMIC DNA]</scope>
    <source>
        <strain evidence="6 7">DSM 105721</strain>
    </source>
</reference>
<dbReference type="Pfam" id="PF03544">
    <property type="entry name" value="TonB_C"/>
    <property type="match status" value="1"/>
</dbReference>